<protein>
    <submittedName>
        <fullName evidence="7">Metal chaperone, involved in Zn homeostasis, GTPase of COG0523 family</fullName>
    </submittedName>
</protein>
<feature type="domain" description="CobW C-terminal" evidence="6">
    <location>
        <begin position="225"/>
        <end position="317"/>
    </location>
</feature>
<evidence type="ECO:0000259" key="6">
    <source>
        <dbReference type="SMART" id="SM00833"/>
    </source>
</evidence>
<dbReference type="PANTHER" id="PTHR13748">
    <property type="entry name" value="COBW-RELATED"/>
    <property type="match status" value="1"/>
</dbReference>
<evidence type="ECO:0000256" key="1">
    <source>
        <dbReference type="ARBA" id="ARBA00022741"/>
    </source>
</evidence>
<dbReference type="InterPro" id="IPR036627">
    <property type="entry name" value="CobW-likC_sf"/>
</dbReference>
<dbReference type="Pfam" id="PF02492">
    <property type="entry name" value="cobW"/>
    <property type="match status" value="1"/>
</dbReference>
<gene>
    <name evidence="7" type="ORF">AVDCRST_MAG67-3512</name>
</gene>
<evidence type="ECO:0000256" key="2">
    <source>
        <dbReference type="ARBA" id="ARBA00022801"/>
    </source>
</evidence>
<dbReference type="GO" id="GO:0000166">
    <property type="term" value="F:nucleotide binding"/>
    <property type="evidence" value="ECO:0007669"/>
    <property type="project" value="UniProtKB-KW"/>
</dbReference>
<dbReference type="Pfam" id="PF07683">
    <property type="entry name" value="CobW_C"/>
    <property type="match status" value="1"/>
</dbReference>
<dbReference type="GO" id="GO:0016787">
    <property type="term" value="F:hydrolase activity"/>
    <property type="evidence" value="ECO:0007669"/>
    <property type="project" value="UniProtKB-KW"/>
</dbReference>
<evidence type="ECO:0000256" key="3">
    <source>
        <dbReference type="ARBA" id="ARBA00023186"/>
    </source>
</evidence>
<dbReference type="Gene3D" id="3.30.1220.10">
    <property type="entry name" value="CobW-like, C-terminal domain"/>
    <property type="match status" value="1"/>
</dbReference>
<sequence>MATATPRAPIQLTVIGGFLGAGKTTLLNQLLHDAGDRRLAVLVNDFGAINIDAELVQSRDGEMVSLKNGCICCGVTGDFIAELALLRDRPDPPAHVVVEASGVADPGAIVVLGDLPGYRRDAAVVVADAETVRERAAAEATRHQITAQLRAADLLVLNKSDLVDAEQLAQTHAWLREIAGPSTAIVETSFGAVPIDVVLGARAEIAPQAQEHDHKGHGHADHPNFATWSWSGRDAISGAGLVDAIKALPDGIVRAKGVLHLCEDSANRYVLQVVGRRFGIEADRPWGAEQPASQLVVIGLPGSVDEQQLEATLAQLSGAAPGRAPTSAGARDV</sequence>
<dbReference type="AlphaFoldDB" id="A0A6J4TJ00"/>
<dbReference type="InterPro" id="IPR027417">
    <property type="entry name" value="P-loop_NTPase"/>
</dbReference>
<dbReference type="InterPro" id="IPR003495">
    <property type="entry name" value="CobW/HypB/UreG_nucleotide-bd"/>
</dbReference>
<keyword evidence="1" id="KW-0547">Nucleotide-binding</keyword>
<keyword evidence="2" id="KW-0378">Hydrolase</keyword>
<evidence type="ECO:0000313" key="7">
    <source>
        <dbReference type="EMBL" id="CAA9524527.1"/>
    </source>
</evidence>
<dbReference type="InterPro" id="IPR051316">
    <property type="entry name" value="Zinc-reg_GTPase_activator"/>
</dbReference>
<comment type="catalytic activity">
    <reaction evidence="5">
        <text>GTP + H2O = GDP + phosphate + H(+)</text>
        <dbReference type="Rhea" id="RHEA:19669"/>
        <dbReference type="ChEBI" id="CHEBI:15377"/>
        <dbReference type="ChEBI" id="CHEBI:15378"/>
        <dbReference type="ChEBI" id="CHEBI:37565"/>
        <dbReference type="ChEBI" id="CHEBI:43474"/>
        <dbReference type="ChEBI" id="CHEBI:58189"/>
    </reaction>
    <physiologicalReaction direction="left-to-right" evidence="5">
        <dbReference type="Rhea" id="RHEA:19670"/>
    </physiologicalReaction>
</comment>
<evidence type="ECO:0000256" key="5">
    <source>
        <dbReference type="ARBA" id="ARBA00049117"/>
    </source>
</evidence>
<reference evidence="7" key="1">
    <citation type="submission" date="2020-02" db="EMBL/GenBank/DDBJ databases">
        <authorList>
            <person name="Meier V. D."/>
        </authorList>
    </citation>
    <scope>NUCLEOTIDE SEQUENCE</scope>
    <source>
        <strain evidence="7">AVDCRST_MAG67</strain>
    </source>
</reference>
<dbReference type="Gene3D" id="3.40.50.300">
    <property type="entry name" value="P-loop containing nucleotide triphosphate hydrolases"/>
    <property type="match status" value="1"/>
</dbReference>
<dbReference type="SMART" id="SM00833">
    <property type="entry name" value="CobW_C"/>
    <property type="match status" value="1"/>
</dbReference>
<organism evidence="7">
    <name type="scientific">uncultured Solirubrobacteraceae bacterium</name>
    <dbReference type="NCBI Taxonomy" id="1162706"/>
    <lineage>
        <taxon>Bacteria</taxon>
        <taxon>Bacillati</taxon>
        <taxon>Actinomycetota</taxon>
        <taxon>Thermoleophilia</taxon>
        <taxon>Solirubrobacterales</taxon>
        <taxon>Solirubrobacteraceae</taxon>
        <taxon>environmental samples</taxon>
    </lineage>
</organism>
<comment type="similarity">
    <text evidence="4">Belongs to the SIMIBI class G3E GTPase family. ZNG1 subfamily.</text>
</comment>
<evidence type="ECO:0000256" key="4">
    <source>
        <dbReference type="ARBA" id="ARBA00034320"/>
    </source>
</evidence>
<keyword evidence="3" id="KW-0143">Chaperone</keyword>
<dbReference type="CDD" id="cd03112">
    <property type="entry name" value="CobW-like"/>
    <property type="match status" value="1"/>
</dbReference>
<name>A0A6J4TJ00_9ACTN</name>
<dbReference type="InterPro" id="IPR011629">
    <property type="entry name" value="CobW-like_C"/>
</dbReference>
<proteinExistence type="inferred from homology"/>
<dbReference type="EMBL" id="CADCVQ010000149">
    <property type="protein sequence ID" value="CAA9524527.1"/>
    <property type="molecule type" value="Genomic_DNA"/>
</dbReference>
<dbReference type="SUPFAM" id="SSF52540">
    <property type="entry name" value="P-loop containing nucleoside triphosphate hydrolases"/>
    <property type="match status" value="1"/>
</dbReference>
<dbReference type="SUPFAM" id="SSF90002">
    <property type="entry name" value="Hypothetical protein YjiA, C-terminal domain"/>
    <property type="match status" value="1"/>
</dbReference>
<accession>A0A6J4TJ00</accession>